<proteinExistence type="predicted"/>
<name>A0AC61MVH5_9FIRM</name>
<keyword evidence="2" id="KW-1185">Reference proteome</keyword>
<gene>
    <name evidence="1" type="ORF">JYE49_10915</name>
</gene>
<protein>
    <submittedName>
        <fullName evidence="1">DUF4179 domain-containing protein</fullName>
    </submittedName>
</protein>
<dbReference type="EMBL" id="CP068393">
    <property type="protein sequence ID" value="QUC66366.1"/>
    <property type="molecule type" value="Genomic_DNA"/>
</dbReference>
<evidence type="ECO:0000313" key="1">
    <source>
        <dbReference type="EMBL" id="QUC66366.1"/>
    </source>
</evidence>
<dbReference type="Proteomes" id="UP000682782">
    <property type="component" value="Chromosome"/>
</dbReference>
<evidence type="ECO:0000313" key="2">
    <source>
        <dbReference type="Proteomes" id="UP000682782"/>
    </source>
</evidence>
<organism evidence="1 2">
    <name type="scientific">Aristaeella hokkaidonensis</name>
    <dbReference type="NCBI Taxonomy" id="3046382"/>
    <lineage>
        <taxon>Bacteria</taxon>
        <taxon>Bacillati</taxon>
        <taxon>Bacillota</taxon>
        <taxon>Clostridia</taxon>
        <taxon>Eubacteriales</taxon>
        <taxon>Aristaeellaceae</taxon>
        <taxon>Aristaeella</taxon>
    </lineage>
</organism>
<sequence length="353" mass="38892">MFRKTMTVLLAISMIVLSISAAFAAGSGVFGEVAAQEGEYADKRLSVLDQIAEKPAASQTLEDGITVEVNQAYYEGSRIFASYKVGSNADLIQLNEGAPKETEWTHEVENWITGEAPAIDQADYMKEHDWLNGQSQRWLEGPYDVVEGILLEDGTETRTVGGMEIKQKDGSLIGWLEAVIPEEKATDSQSFALSVSCNHAVKFQDNANYKENWQETKKTSIPFTAAKNKDAVTLQGTLEINSWKAKATAVAGQADMQVTIRLSSDEQVKARNDLETGSGEVSTDLIIYWDLYKNHQPMNDVCGENRVFMDGDEVIYEIGFPYMDNVSSLSLVPMYARTGAHTDEAIVIETSGQ</sequence>
<reference evidence="1" key="1">
    <citation type="submission" date="2021-01" db="EMBL/GenBank/DDBJ databases">
        <title>Complete genome sequence of Clostridiales bacterium R-7.</title>
        <authorList>
            <person name="Mahoney-Kurpe S.C."/>
            <person name="Palevich N."/>
            <person name="Koike S."/>
            <person name="Moon C.D."/>
            <person name="Attwood G.T."/>
        </authorList>
    </citation>
    <scope>NUCLEOTIDE SEQUENCE</scope>
    <source>
        <strain evidence="1">R-7</strain>
    </source>
</reference>
<accession>A0AC61MVH5</accession>